<keyword evidence="1" id="KW-1133">Transmembrane helix</keyword>
<keyword evidence="3" id="KW-1185">Reference proteome</keyword>
<reference evidence="2" key="1">
    <citation type="journal article" date="2014" name="Int. J. Syst. Evol. Microbiol.">
        <title>Complete genome sequence of Corynebacterium casei LMG S-19264T (=DSM 44701T), isolated from a smear-ripened cheese.</title>
        <authorList>
            <consortium name="US DOE Joint Genome Institute (JGI-PGF)"/>
            <person name="Walter F."/>
            <person name="Albersmeier A."/>
            <person name="Kalinowski J."/>
            <person name="Ruckert C."/>
        </authorList>
    </citation>
    <scope>NUCLEOTIDE SEQUENCE</scope>
    <source>
        <strain evidence="2">VKM Ac-1401</strain>
    </source>
</reference>
<keyword evidence="1" id="KW-0472">Membrane</keyword>
<gene>
    <name evidence="2" type="ORF">GCM10017584_26050</name>
</gene>
<sequence>MLVDLEAEPDLFEDGVRLVAPGLLGLLRSLVLELAVVHDLRDRRLGVGSNLNQIQVCFLRESEGDLDFDDADLLTAGADESNFGDADTVIGTGIADAFLL</sequence>
<evidence type="ECO:0000256" key="1">
    <source>
        <dbReference type="SAM" id="Phobius"/>
    </source>
</evidence>
<keyword evidence="1" id="KW-0812">Transmembrane</keyword>
<evidence type="ECO:0000313" key="3">
    <source>
        <dbReference type="Proteomes" id="UP001142372"/>
    </source>
</evidence>
<evidence type="ECO:0000313" key="2">
    <source>
        <dbReference type="EMBL" id="GLJ77031.1"/>
    </source>
</evidence>
<feature type="transmembrane region" description="Helical" evidence="1">
    <location>
        <begin position="18"/>
        <end position="37"/>
    </location>
</feature>
<name>A0A9W6HAM7_9MICO</name>
<proteinExistence type="predicted"/>
<dbReference type="Proteomes" id="UP001142372">
    <property type="component" value="Unassembled WGS sequence"/>
</dbReference>
<accession>A0A9W6HAM7</accession>
<dbReference type="EMBL" id="BSEN01000013">
    <property type="protein sequence ID" value="GLJ77031.1"/>
    <property type="molecule type" value="Genomic_DNA"/>
</dbReference>
<organism evidence="2 3">
    <name type="scientific">Leifsonia poae</name>
    <dbReference type="NCBI Taxonomy" id="110933"/>
    <lineage>
        <taxon>Bacteria</taxon>
        <taxon>Bacillati</taxon>
        <taxon>Actinomycetota</taxon>
        <taxon>Actinomycetes</taxon>
        <taxon>Micrococcales</taxon>
        <taxon>Microbacteriaceae</taxon>
        <taxon>Leifsonia</taxon>
    </lineage>
</organism>
<comment type="caution">
    <text evidence="2">The sequence shown here is derived from an EMBL/GenBank/DDBJ whole genome shotgun (WGS) entry which is preliminary data.</text>
</comment>
<dbReference type="AlphaFoldDB" id="A0A9W6HAM7"/>
<reference evidence="2" key="2">
    <citation type="submission" date="2023-01" db="EMBL/GenBank/DDBJ databases">
        <authorList>
            <person name="Sun Q."/>
            <person name="Evtushenko L."/>
        </authorList>
    </citation>
    <scope>NUCLEOTIDE SEQUENCE</scope>
    <source>
        <strain evidence="2">VKM Ac-1401</strain>
    </source>
</reference>
<protein>
    <submittedName>
        <fullName evidence="2">Uncharacterized protein</fullName>
    </submittedName>
</protein>